<dbReference type="RefSeq" id="XP_008614628.1">
    <property type="nucleotide sequence ID" value="XM_008616406.1"/>
</dbReference>
<dbReference type="InterPro" id="IPR011009">
    <property type="entry name" value="Kinase-like_dom_sf"/>
</dbReference>
<feature type="region of interest" description="Disordered" evidence="3">
    <location>
        <begin position="309"/>
        <end position="333"/>
    </location>
</feature>
<feature type="transmembrane region" description="Helical" evidence="4">
    <location>
        <begin position="274"/>
        <end position="299"/>
    </location>
</feature>
<dbReference type="InParanoid" id="T0QEB3"/>
<dbReference type="eggNOG" id="KOG0192">
    <property type="taxonomic scope" value="Eukaryota"/>
</dbReference>
<dbReference type="GeneID" id="19951145"/>
<feature type="compositionally biased region" description="Polar residues" evidence="3">
    <location>
        <begin position="315"/>
        <end position="327"/>
    </location>
</feature>
<evidence type="ECO:0000256" key="2">
    <source>
        <dbReference type="ARBA" id="ARBA00022737"/>
    </source>
</evidence>
<proteinExistence type="predicted"/>
<keyword evidence="7" id="KW-0808">Transferase</keyword>
<dbReference type="GO" id="GO:0005524">
    <property type="term" value="F:ATP binding"/>
    <property type="evidence" value="ECO:0007669"/>
    <property type="project" value="InterPro"/>
</dbReference>
<name>T0QEB3_SAPDV</name>
<feature type="signal peptide" evidence="5">
    <location>
        <begin position="1"/>
        <end position="21"/>
    </location>
</feature>
<keyword evidence="4" id="KW-0472">Membrane</keyword>
<dbReference type="InterPro" id="IPR001245">
    <property type="entry name" value="Ser-Thr/Tyr_kinase_cat_dom"/>
</dbReference>
<dbReference type="Gene3D" id="3.80.10.10">
    <property type="entry name" value="Ribonuclease Inhibitor"/>
    <property type="match status" value="1"/>
</dbReference>
<evidence type="ECO:0000313" key="8">
    <source>
        <dbReference type="Proteomes" id="UP000030762"/>
    </source>
</evidence>
<dbReference type="VEuPathDB" id="FungiDB:SDRG_10418"/>
<keyword evidence="2" id="KW-0677">Repeat</keyword>
<dbReference type="STRING" id="1156394.T0QEB3"/>
<keyword evidence="4" id="KW-0812">Transmembrane</keyword>
<dbReference type="OMA" id="YASFANN"/>
<dbReference type="InterPro" id="IPR001611">
    <property type="entry name" value="Leu-rich_rpt"/>
</dbReference>
<evidence type="ECO:0000256" key="1">
    <source>
        <dbReference type="ARBA" id="ARBA00022614"/>
    </source>
</evidence>
<keyword evidence="1" id="KW-0433">Leucine-rich repeat</keyword>
<evidence type="ECO:0000259" key="6">
    <source>
        <dbReference type="PROSITE" id="PS50011"/>
    </source>
</evidence>
<dbReference type="SMART" id="SM00220">
    <property type="entry name" value="S_TKc"/>
    <property type="match status" value="1"/>
</dbReference>
<dbReference type="InterPro" id="IPR008271">
    <property type="entry name" value="Ser/Thr_kinase_AS"/>
</dbReference>
<keyword evidence="5" id="KW-0732">Signal</keyword>
<dbReference type="PANTHER" id="PTHR44329:SF214">
    <property type="entry name" value="PROTEIN KINASE DOMAIN-CONTAINING PROTEIN"/>
    <property type="match status" value="1"/>
</dbReference>
<dbReference type="InterPro" id="IPR000719">
    <property type="entry name" value="Prot_kinase_dom"/>
</dbReference>
<dbReference type="PRINTS" id="PR00109">
    <property type="entry name" value="TYRKINASE"/>
</dbReference>
<sequence length="619" mass="66719">MSRLMLRAIALPLLLSTSLMAATCPYTAYTSSYSAAYCGPSASYCIVDNQCAVLKALSPTSPSKPELFLITESASYLAELPAGATSVSFDGTRIQTVGNLSSYHSLTFLGITNNPNLNIASAIFPPNVNSLMITYSNVTQLPPAFPPLAQLQLQNNNLTSIHDLNLSTLSYLDLSGNPLHDLHNVSFRTKLEFSLAGIELTTFLIDKATLKAIEATGSYFSPKSIDVSSSCVAPNTLQTLWNTVKNFTVCTYPGPAATTIVPATLPPNPTSLSAAAIGGIVAGGVVGVLVLGLIALYVVRARRRDDKLMGRRPPLTTTANTQDTGSMDPSGRQPHDLSALFGARLDEDDLVRSTFLAEGAYGQVWRGSYKGSDVAIKCLLPGKSSHVALGHLIDEIQLTFQMNSPYITKTLGASWRVPSELQMVLEYMDRGDLKSVLETTKASPDTLFPWDEKVGAMLAIAEGLVYLHSLDIIHRDLKSRNILLDTVKGCKLTDFGTSREVTTATMTVGVGTYRWMAPEILQENHYTTAADMYSFGMVVSELSTHHIPYADLRNDKGNALVDTAIMSRVIQGTIQPTIGESCPSWIQALATACLAHAPEDRPSALKVAHCVRQHVQTAL</sequence>
<dbReference type="EMBL" id="JH767166">
    <property type="protein sequence ID" value="EQC31900.1"/>
    <property type="molecule type" value="Genomic_DNA"/>
</dbReference>
<dbReference type="Gene3D" id="1.10.510.10">
    <property type="entry name" value="Transferase(Phosphotransferase) domain 1"/>
    <property type="match status" value="1"/>
</dbReference>
<dbReference type="GO" id="GO:0004674">
    <property type="term" value="F:protein serine/threonine kinase activity"/>
    <property type="evidence" value="ECO:0007669"/>
    <property type="project" value="TreeGrafter"/>
</dbReference>
<accession>T0QEB3</accession>
<feature type="domain" description="Protein kinase" evidence="6">
    <location>
        <begin position="350"/>
        <end position="617"/>
    </location>
</feature>
<evidence type="ECO:0000256" key="4">
    <source>
        <dbReference type="SAM" id="Phobius"/>
    </source>
</evidence>
<dbReference type="PROSITE" id="PS50011">
    <property type="entry name" value="PROTEIN_KINASE_DOM"/>
    <property type="match status" value="1"/>
</dbReference>
<dbReference type="SUPFAM" id="SSF56112">
    <property type="entry name" value="Protein kinase-like (PK-like)"/>
    <property type="match status" value="1"/>
</dbReference>
<dbReference type="OrthoDB" id="4062651at2759"/>
<dbReference type="PROSITE" id="PS51450">
    <property type="entry name" value="LRR"/>
    <property type="match status" value="2"/>
</dbReference>
<reference evidence="7 8" key="1">
    <citation type="submission" date="2012-04" db="EMBL/GenBank/DDBJ databases">
        <title>The Genome Sequence of Saprolegnia declina VS20.</title>
        <authorList>
            <consortium name="The Broad Institute Genome Sequencing Platform"/>
            <person name="Russ C."/>
            <person name="Nusbaum C."/>
            <person name="Tyler B."/>
            <person name="van West P."/>
            <person name="Dieguez-Uribeondo J."/>
            <person name="de Bruijn I."/>
            <person name="Tripathy S."/>
            <person name="Jiang R."/>
            <person name="Young S.K."/>
            <person name="Zeng Q."/>
            <person name="Gargeya S."/>
            <person name="Fitzgerald M."/>
            <person name="Haas B."/>
            <person name="Abouelleil A."/>
            <person name="Alvarado L."/>
            <person name="Arachchi H.M."/>
            <person name="Berlin A."/>
            <person name="Chapman S.B."/>
            <person name="Goldberg J."/>
            <person name="Griggs A."/>
            <person name="Gujja S."/>
            <person name="Hansen M."/>
            <person name="Howarth C."/>
            <person name="Imamovic A."/>
            <person name="Larimer J."/>
            <person name="McCowen C."/>
            <person name="Montmayeur A."/>
            <person name="Murphy C."/>
            <person name="Neiman D."/>
            <person name="Pearson M."/>
            <person name="Priest M."/>
            <person name="Roberts A."/>
            <person name="Saif S."/>
            <person name="Shea T."/>
            <person name="Sisk P."/>
            <person name="Sykes S."/>
            <person name="Wortman J."/>
            <person name="Nusbaum C."/>
            <person name="Birren B."/>
        </authorList>
    </citation>
    <scope>NUCLEOTIDE SEQUENCE [LARGE SCALE GENOMIC DNA]</scope>
    <source>
        <strain evidence="7 8">VS20</strain>
    </source>
</reference>
<keyword evidence="7" id="KW-0418">Kinase</keyword>
<feature type="chain" id="PRO_5004569599" evidence="5">
    <location>
        <begin position="22"/>
        <end position="619"/>
    </location>
</feature>
<evidence type="ECO:0000313" key="7">
    <source>
        <dbReference type="EMBL" id="EQC31900.1"/>
    </source>
</evidence>
<keyword evidence="8" id="KW-1185">Reference proteome</keyword>
<evidence type="ECO:0000256" key="5">
    <source>
        <dbReference type="SAM" id="SignalP"/>
    </source>
</evidence>
<organism evidence="7 8">
    <name type="scientific">Saprolegnia diclina (strain VS20)</name>
    <dbReference type="NCBI Taxonomy" id="1156394"/>
    <lineage>
        <taxon>Eukaryota</taxon>
        <taxon>Sar</taxon>
        <taxon>Stramenopiles</taxon>
        <taxon>Oomycota</taxon>
        <taxon>Saprolegniomycetes</taxon>
        <taxon>Saprolegniales</taxon>
        <taxon>Saprolegniaceae</taxon>
        <taxon>Saprolegnia</taxon>
    </lineage>
</organism>
<dbReference type="SUPFAM" id="SSF52058">
    <property type="entry name" value="L domain-like"/>
    <property type="match status" value="1"/>
</dbReference>
<protein>
    <submittedName>
        <fullName evidence="7">TKL protein kinase</fullName>
    </submittedName>
</protein>
<dbReference type="PROSITE" id="PS00108">
    <property type="entry name" value="PROTEIN_KINASE_ST"/>
    <property type="match status" value="1"/>
</dbReference>
<dbReference type="Pfam" id="PF00069">
    <property type="entry name" value="Pkinase"/>
    <property type="match status" value="1"/>
</dbReference>
<dbReference type="Proteomes" id="UP000030762">
    <property type="component" value="Unassembled WGS sequence"/>
</dbReference>
<evidence type="ECO:0000256" key="3">
    <source>
        <dbReference type="SAM" id="MobiDB-lite"/>
    </source>
</evidence>
<dbReference type="AlphaFoldDB" id="T0QEB3"/>
<dbReference type="PANTHER" id="PTHR44329">
    <property type="entry name" value="SERINE/THREONINE-PROTEIN KINASE TNNI3K-RELATED"/>
    <property type="match status" value="1"/>
</dbReference>
<dbReference type="InterPro" id="IPR051681">
    <property type="entry name" value="Ser/Thr_Kinases-Pseudokinases"/>
</dbReference>
<gene>
    <name evidence="7" type="ORF">SDRG_10418</name>
</gene>
<keyword evidence="4" id="KW-1133">Transmembrane helix</keyword>
<dbReference type="InterPro" id="IPR032675">
    <property type="entry name" value="LRR_dom_sf"/>
</dbReference>